<keyword evidence="2" id="KW-1185">Reference proteome</keyword>
<sequence length="102" mass="12039">MLGEEQHLYYREESMQLMGSTRFDESKVYLPEQPIRKEKKWLCAGCYDPILEVTGVIPVCLRCYMLLKPNEYRLQLCPTCNQTAAGVEIRARYNHLRKKHQS</sequence>
<dbReference type="KEGG" id="zdf:AN401_02640"/>
<organism evidence="1 2">
    <name type="scientific">Zobellella denitrificans</name>
    <dbReference type="NCBI Taxonomy" id="347534"/>
    <lineage>
        <taxon>Bacteria</taxon>
        <taxon>Pseudomonadati</taxon>
        <taxon>Pseudomonadota</taxon>
        <taxon>Gammaproteobacteria</taxon>
        <taxon>Aeromonadales</taxon>
        <taxon>Aeromonadaceae</taxon>
        <taxon>Zobellella</taxon>
    </lineage>
</organism>
<dbReference type="EMBL" id="CP012621">
    <property type="protein sequence ID" value="ATG72890.1"/>
    <property type="molecule type" value="Genomic_DNA"/>
</dbReference>
<gene>
    <name evidence="1" type="ORF">AN401_02640</name>
</gene>
<name>A0A291HL20_9GAMM</name>
<dbReference type="AlphaFoldDB" id="A0A291HL20"/>
<evidence type="ECO:0000313" key="2">
    <source>
        <dbReference type="Proteomes" id="UP000217763"/>
    </source>
</evidence>
<dbReference type="Proteomes" id="UP000217763">
    <property type="component" value="Chromosome"/>
</dbReference>
<evidence type="ECO:0000313" key="1">
    <source>
        <dbReference type="EMBL" id="ATG72890.1"/>
    </source>
</evidence>
<reference evidence="2" key="1">
    <citation type="submission" date="2015-09" db="EMBL/GenBank/DDBJ databases">
        <authorList>
            <person name="Shao Z."/>
            <person name="Wang L."/>
        </authorList>
    </citation>
    <scope>NUCLEOTIDE SEQUENCE [LARGE SCALE GENOMIC DNA]</scope>
    <source>
        <strain evidence="2">F13-1</strain>
    </source>
</reference>
<accession>A0A291HL20</accession>
<proteinExistence type="predicted"/>
<protein>
    <submittedName>
        <fullName evidence="1">Uncharacterized protein</fullName>
    </submittedName>
</protein>